<dbReference type="InterPro" id="IPR027417">
    <property type="entry name" value="P-loop_NTPase"/>
</dbReference>
<evidence type="ECO:0000259" key="4">
    <source>
        <dbReference type="PROSITE" id="PS51720"/>
    </source>
</evidence>
<dbReference type="Proteomes" id="UP000695023">
    <property type="component" value="Unplaced"/>
</dbReference>
<keyword evidence="3" id="KW-0342">GTP-binding</keyword>
<proteinExistence type="inferred from homology"/>
<reference evidence="6" key="1">
    <citation type="submission" date="2025-08" db="UniProtKB">
        <authorList>
            <consortium name="RefSeq"/>
        </authorList>
    </citation>
    <scope>IDENTIFICATION</scope>
</reference>
<dbReference type="AlphaFoldDB" id="A0A9Y3S819"/>
<dbReference type="InterPro" id="IPR045058">
    <property type="entry name" value="GIMA/IAN/Toc"/>
</dbReference>
<evidence type="ECO:0000256" key="1">
    <source>
        <dbReference type="ARBA" id="ARBA00008535"/>
    </source>
</evidence>
<dbReference type="PROSITE" id="PS51720">
    <property type="entry name" value="G_AIG1"/>
    <property type="match status" value="1"/>
</dbReference>
<dbReference type="InterPro" id="IPR006703">
    <property type="entry name" value="G_AIG1"/>
</dbReference>
<dbReference type="PANTHER" id="PTHR10903">
    <property type="entry name" value="GTPASE, IMAP FAMILY MEMBER-RELATED"/>
    <property type="match status" value="1"/>
</dbReference>
<dbReference type="PANTHER" id="PTHR10903:SF170">
    <property type="entry name" value="GTPASE IMAP FAMILY MEMBER 7"/>
    <property type="match status" value="1"/>
</dbReference>
<dbReference type="Pfam" id="PF04548">
    <property type="entry name" value="AIG1"/>
    <property type="match status" value="1"/>
</dbReference>
<evidence type="ECO:0000256" key="3">
    <source>
        <dbReference type="ARBA" id="ARBA00023134"/>
    </source>
</evidence>
<dbReference type="Gene3D" id="3.40.50.300">
    <property type="entry name" value="P-loop containing nucleotide triphosphate hydrolases"/>
    <property type="match status" value="1"/>
</dbReference>
<dbReference type="RefSeq" id="XP_005755778.1">
    <property type="nucleotide sequence ID" value="XM_005755721.1"/>
</dbReference>
<sequence>SEKPDLRIFLVGKTGVGKSAVGNTMLGEKQFESKRSFSSVTTKCQKQTTMFDGQKLAIIDTPGLFDTIKSHRDVAEEIAKCISFAAPGPHVFLVVIKLDRFTEEEKETVKIIQETFGEGAEKYTIALFTGGDQLKDEGDTINDLISQNKDVHDFISQCQGRYHVFDNKDKDPSQVRELLNKINTMVHKNGGNVYTNDMFKNAQHAKEKKIEQILSESPEMNTDQAEEQAENENSFIEDVLECAAGGAGVAGGVAAAPVAAVAAVVAAAGALVGTPVGFIVGV</sequence>
<dbReference type="GeneID" id="102199272"/>
<feature type="non-terminal residue" evidence="6">
    <location>
        <position position="282"/>
    </location>
</feature>
<comment type="similarity">
    <text evidence="1">Belongs to the TRAFAC class TrmE-Era-EngA-EngB-Septin-like GTPase superfamily. AIG1/Toc34/Toc159-like paraseptin GTPase family. IAN subfamily.</text>
</comment>
<keyword evidence="2" id="KW-0547">Nucleotide-binding</keyword>
<organism evidence="5 6">
    <name type="scientific">Pundamilia nyererei</name>
    <dbReference type="NCBI Taxonomy" id="303518"/>
    <lineage>
        <taxon>Eukaryota</taxon>
        <taxon>Metazoa</taxon>
        <taxon>Chordata</taxon>
        <taxon>Craniata</taxon>
        <taxon>Vertebrata</taxon>
        <taxon>Euteleostomi</taxon>
        <taxon>Actinopterygii</taxon>
        <taxon>Neopterygii</taxon>
        <taxon>Teleostei</taxon>
        <taxon>Neoteleostei</taxon>
        <taxon>Acanthomorphata</taxon>
        <taxon>Ovalentaria</taxon>
        <taxon>Cichlomorphae</taxon>
        <taxon>Cichliformes</taxon>
        <taxon>Cichlidae</taxon>
        <taxon>African cichlids</taxon>
        <taxon>Pseudocrenilabrinae</taxon>
        <taxon>Haplochromini</taxon>
        <taxon>Pundamilia</taxon>
    </lineage>
</organism>
<dbReference type="CDD" id="cd01852">
    <property type="entry name" value="AIG1"/>
    <property type="match status" value="1"/>
</dbReference>
<dbReference type="FunFam" id="3.40.50.300:FF:000366">
    <property type="entry name" value="GTPase, IMAP family member 2"/>
    <property type="match status" value="1"/>
</dbReference>
<gene>
    <name evidence="6" type="primary">LOC102199272</name>
</gene>
<feature type="domain" description="AIG1-type G" evidence="4">
    <location>
        <begin position="3"/>
        <end position="203"/>
    </location>
</feature>
<evidence type="ECO:0000256" key="2">
    <source>
        <dbReference type="ARBA" id="ARBA00022741"/>
    </source>
</evidence>
<evidence type="ECO:0000313" key="6">
    <source>
        <dbReference type="RefSeq" id="XP_005755778.1"/>
    </source>
</evidence>
<feature type="non-terminal residue" evidence="6">
    <location>
        <position position="1"/>
    </location>
</feature>
<protein>
    <submittedName>
        <fullName evidence="6">GTPase IMAP family member 4-like</fullName>
    </submittedName>
</protein>
<keyword evidence="5" id="KW-1185">Reference proteome</keyword>
<dbReference type="SUPFAM" id="SSF52540">
    <property type="entry name" value="P-loop containing nucleoside triphosphate hydrolases"/>
    <property type="match status" value="1"/>
</dbReference>
<accession>A0A9Y3S819</accession>
<evidence type="ECO:0000313" key="5">
    <source>
        <dbReference type="Proteomes" id="UP000695023"/>
    </source>
</evidence>
<dbReference type="GO" id="GO:0005525">
    <property type="term" value="F:GTP binding"/>
    <property type="evidence" value="ECO:0007669"/>
    <property type="project" value="UniProtKB-KW"/>
</dbReference>
<name>A0A9Y3S819_9CICH</name>